<keyword evidence="3" id="KW-1185">Reference proteome</keyword>
<feature type="transmembrane region" description="Helical" evidence="1">
    <location>
        <begin position="192"/>
        <end position="211"/>
    </location>
</feature>
<dbReference type="AlphaFoldDB" id="A0A7T0PG76"/>
<dbReference type="KEGG" id="cqn:G7Y29_01775"/>
<sequence length="679" mass="73115">MTATGALAAAIALFVLPGFFISWVAGAKAPAAAASALPVTFGVMGMSAWMWGETTAPFNMLTFGISFLFTLGCAVVWRRFMARPGRGFSFDAYWVLPALGVVTGAWMLASDRLKWLDRLPHGTNTIVQGWDVQWHANVVRYIMEEGVASPTRMGEVRNLETAGHLFYPSGFHAGTALFAQASGLEAIPALNVAAAILPALALPAAMACLVFAMTQSRGVTTQIAAALAAIASYAIPTLMWVPDYVGMWPYMFAVFIAVIVVWQFCAVPERPETALPAAVGFMGVLVVHPSAVTIVVLGVALYWLTRLVFVPVRSRLKDFFWLAAPALVAAGLFLPQIVQGSEQAEEVSAVEPPGENVDPAGAWATVLLMRTRHSLQFFPDFNPVPLLWLAAAGAVALIFWRRQIWSVVMFAISALVVVNVLEPFGGWLQDALAAISSLHYNTAHRLVMPVSMLTLAAAAVGAAVVIRVLTLAPLAARNGTAAWTRATAAAALALAVAAGAGTCWWAKDSAYDGAKESFVGPRLDDRMVNNNDRIAFDWLGSQPAAREGLTVGEPADGYSWLYAYNGVPTLDKHYDGGRGFRTELLQRHPDALGEAAPVDQAARDLDVRFILSSPGNFWWGQVPPYPQLKGLWASEGVTPVFKRGTTGIFAVNDAFTRSELHEMRRDAQRNGSEELPEVQ</sequence>
<feature type="transmembrane region" description="Helical" evidence="1">
    <location>
        <begin position="58"/>
        <end position="80"/>
    </location>
</feature>
<reference evidence="2 3" key="1">
    <citation type="submission" date="2020-11" db="EMBL/GenBank/DDBJ databases">
        <title>Corynebacterium sp. MC1420.</title>
        <authorList>
            <person name="Zhou J."/>
        </authorList>
    </citation>
    <scope>NUCLEOTIDE SEQUENCE [LARGE SCALE GENOMIC DNA]</scope>
    <source>
        <strain evidence="2 3">MC1420</strain>
    </source>
</reference>
<keyword evidence="1" id="KW-0472">Membrane</keyword>
<name>A0A7T0PG76_9CORY</name>
<feature type="transmembrane region" description="Helical" evidence="1">
    <location>
        <begin position="446"/>
        <end position="466"/>
    </location>
</feature>
<feature type="transmembrane region" description="Helical" evidence="1">
    <location>
        <begin position="486"/>
        <end position="506"/>
    </location>
</feature>
<feature type="transmembrane region" description="Helical" evidence="1">
    <location>
        <begin position="247"/>
        <end position="267"/>
    </location>
</feature>
<dbReference type="Pfam" id="PF20176">
    <property type="entry name" value="DUF6541"/>
    <property type="match status" value="1"/>
</dbReference>
<organism evidence="2 3">
    <name type="scientific">Corynebacterium qintianiae</name>
    <dbReference type="NCBI Taxonomy" id="2709392"/>
    <lineage>
        <taxon>Bacteria</taxon>
        <taxon>Bacillati</taxon>
        <taxon>Actinomycetota</taxon>
        <taxon>Actinomycetes</taxon>
        <taxon>Mycobacteriales</taxon>
        <taxon>Corynebacteriaceae</taxon>
        <taxon>Corynebacterium</taxon>
    </lineage>
</organism>
<feature type="transmembrane region" description="Helical" evidence="1">
    <location>
        <begin position="404"/>
        <end position="425"/>
    </location>
</feature>
<dbReference type="RefSeq" id="WP_165003543.1">
    <property type="nucleotide sequence ID" value="NZ_CP064955.1"/>
</dbReference>
<dbReference type="InterPro" id="IPR046671">
    <property type="entry name" value="DUF6541"/>
</dbReference>
<keyword evidence="1" id="KW-1133">Transmembrane helix</keyword>
<protein>
    <submittedName>
        <fullName evidence="2">Uncharacterized protein</fullName>
    </submittedName>
</protein>
<feature type="transmembrane region" description="Helical" evidence="1">
    <location>
        <begin position="223"/>
        <end position="241"/>
    </location>
</feature>
<accession>A0A7T0PG76</accession>
<feature type="transmembrane region" description="Helical" evidence="1">
    <location>
        <begin position="279"/>
        <end position="304"/>
    </location>
</feature>
<dbReference type="EMBL" id="CP064955">
    <property type="protein sequence ID" value="QPK83567.1"/>
    <property type="molecule type" value="Genomic_DNA"/>
</dbReference>
<keyword evidence="1" id="KW-0812">Transmembrane</keyword>
<dbReference type="Proteomes" id="UP000594586">
    <property type="component" value="Chromosome"/>
</dbReference>
<feature type="transmembrane region" description="Helical" evidence="1">
    <location>
        <begin position="377"/>
        <end position="398"/>
    </location>
</feature>
<gene>
    <name evidence="2" type="ORF">G7Y29_01775</name>
</gene>
<proteinExistence type="predicted"/>
<feature type="transmembrane region" description="Helical" evidence="1">
    <location>
        <begin position="92"/>
        <end position="109"/>
    </location>
</feature>
<evidence type="ECO:0000313" key="3">
    <source>
        <dbReference type="Proteomes" id="UP000594586"/>
    </source>
</evidence>
<evidence type="ECO:0000313" key="2">
    <source>
        <dbReference type="EMBL" id="QPK83567.1"/>
    </source>
</evidence>
<evidence type="ECO:0000256" key="1">
    <source>
        <dbReference type="SAM" id="Phobius"/>
    </source>
</evidence>